<gene>
    <name evidence="1" type="ORF">MENTE1834_LOCUS44264</name>
</gene>
<name>A0ACB1AWX4_MELEN</name>
<proteinExistence type="predicted"/>
<dbReference type="EMBL" id="CAVMJV010000133">
    <property type="protein sequence ID" value="CAK5109815.1"/>
    <property type="molecule type" value="Genomic_DNA"/>
</dbReference>
<reference evidence="1" key="1">
    <citation type="submission" date="2023-11" db="EMBL/GenBank/DDBJ databases">
        <authorList>
            <person name="Poullet M."/>
        </authorList>
    </citation>
    <scope>NUCLEOTIDE SEQUENCE</scope>
    <source>
        <strain evidence="1">E1834</strain>
    </source>
</reference>
<protein>
    <submittedName>
        <fullName evidence="1">Uncharacterized protein</fullName>
    </submittedName>
</protein>
<comment type="caution">
    <text evidence="1">The sequence shown here is derived from an EMBL/GenBank/DDBJ whole genome shotgun (WGS) entry which is preliminary data.</text>
</comment>
<accession>A0ACB1AWX4</accession>
<evidence type="ECO:0000313" key="2">
    <source>
        <dbReference type="Proteomes" id="UP001497535"/>
    </source>
</evidence>
<keyword evidence="2" id="KW-1185">Reference proteome</keyword>
<organism evidence="1 2">
    <name type="scientific">Meloidogyne enterolobii</name>
    <name type="common">Root-knot nematode worm</name>
    <name type="synonym">Meloidogyne mayaguensis</name>
    <dbReference type="NCBI Taxonomy" id="390850"/>
    <lineage>
        <taxon>Eukaryota</taxon>
        <taxon>Metazoa</taxon>
        <taxon>Ecdysozoa</taxon>
        <taxon>Nematoda</taxon>
        <taxon>Chromadorea</taxon>
        <taxon>Rhabditida</taxon>
        <taxon>Tylenchina</taxon>
        <taxon>Tylenchomorpha</taxon>
        <taxon>Tylenchoidea</taxon>
        <taxon>Meloidogynidae</taxon>
        <taxon>Meloidogyninae</taxon>
        <taxon>Meloidogyne</taxon>
    </lineage>
</organism>
<sequence length="240" mass="28335">MLILFFIISLSCPLFNGMDQNDVEVQNACCTSCWNHFGNICPQNCWDFHLGECINDCWNNFCNYCNNRFFWNQNATQSDDQYQGEEECEEEDDEDGGEGEFQEENQDTEGQWQDYDCEAQVQHQYTERESDFMPSSYGETSYHYGSYDEDIHQSHQYNEEATDWENQPSSSQTGGMPYYNSWDDDLTDQVENLSEHIQNIKLKGYKFYYFIIKIIFNENFIIEEDLIVQHEALQGCLITL</sequence>
<evidence type="ECO:0000313" key="1">
    <source>
        <dbReference type="EMBL" id="CAK5109815.1"/>
    </source>
</evidence>
<dbReference type="Proteomes" id="UP001497535">
    <property type="component" value="Unassembled WGS sequence"/>
</dbReference>